<evidence type="ECO:0000256" key="2">
    <source>
        <dbReference type="ARBA" id="ARBA00012925"/>
    </source>
</evidence>
<dbReference type="AlphaFoldDB" id="A0A1G9CAP6"/>
<dbReference type="SMART" id="SM00947">
    <property type="entry name" value="Pro_CA"/>
    <property type="match status" value="1"/>
</dbReference>
<accession>A0A1G9CAP6</accession>
<dbReference type="PANTHER" id="PTHR43175">
    <property type="entry name" value="CARBONIC ANHYDRASE"/>
    <property type="match status" value="1"/>
</dbReference>
<feature type="binding site" evidence="6">
    <location>
        <position position="37"/>
    </location>
    <ligand>
        <name>Zn(2+)</name>
        <dbReference type="ChEBI" id="CHEBI:29105"/>
    </ligand>
</feature>
<dbReference type="CDD" id="cd03379">
    <property type="entry name" value="beta_CA_cladeD"/>
    <property type="match status" value="1"/>
</dbReference>
<protein>
    <recommendedName>
        <fullName evidence="2">carbonic anhydrase</fullName>
        <ecNumber evidence="2">4.2.1.1</ecNumber>
    </recommendedName>
</protein>
<sequence length="183" mass="20549">MLLEEMLQHNVQFMEKGTHTSGRGKDFPNKNAVILTCMEIQLDELLPKALGLNSGDVQFIRNAGAILTEPDDSVMRSLLIAVYELRADEIFVIGHHDCWLNGFRPEGILERMKVQGITEEEMSKFSDKSNLADWLRGFDQAKEGIKTSVQNIENHPLMPEDTPVHGLLINTDSGKLDIVVNGY</sequence>
<dbReference type="InterPro" id="IPR001765">
    <property type="entry name" value="Carbonic_anhydrase"/>
</dbReference>
<keyword evidence="8" id="KW-1185">Reference proteome</keyword>
<organism evidence="7 8">
    <name type="scientific">Sediminibacillus albus</name>
    <dbReference type="NCBI Taxonomy" id="407036"/>
    <lineage>
        <taxon>Bacteria</taxon>
        <taxon>Bacillati</taxon>
        <taxon>Bacillota</taxon>
        <taxon>Bacilli</taxon>
        <taxon>Bacillales</taxon>
        <taxon>Bacillaceae</taxon>
        <taxon>Sediminibacillus</taxon>
    </lineage>
</organism>
<dbReference type="Pfam" id="PF00484">
    <property type="entry name" value="Pro_CA"/>
    <property type="match status" value="1"/>
</dbReference>
<comment type="cofactor">
    <cofactor evidence="6">
        <name>Zn(2+)</name>
        <dbReference type="ChEBI" id="CHEBI:29105"/>
    </cofactor>
    <text evidence="6">Binds 1 zinc ion per subunit.</text>
</comment>
<evidence type="ECO:0000256" key="3">
    <source>
        <dbReference type="ARBA" id="ARBA00022723"/>
    </source>
</evidence>
<gene>
    <name evidence="7" type="ORF">SAMN05216243_3347</name>
</gene>
<dbReference type="STRING" id="407036.SAMN05216243_3347"/>
<keyword evidence="4 6" id="KW-0862">Zinc</keyword>
<dbReference type="EC" id="4.2.1.1" evidence="2"/>
<dbReference type="Gene3D" id="3.40.1050.10">
    <property type="entry name" value="Carbonic anhydrase"/>
    <property type="match status" value="1"/>
</dbReference>
<name>A0A1G9CAP6_9BACI</name>
<reference evidence="7 8" key="1">
    <citation type="submission" date="2016-10" db="EMBL/GenBank/DDBJ databases">
        <authorList>
            <person name="de Groot N.N."/>
        </authorList>
    </citation>
    <scope>NUCLEOTIDE SEQUENCE [LARGE SCALE GENOMIC DNA]</scope>
    <source>
        <strain evidence="7 8">CGMCC 1.6502</strain>
    </source>
</reference>
<dbReference type="GO" id="GO:0004089">
    <property type="term" value="F:carbonate dehydratase activity"/>
    <property type="evidence" value="ECO:0007669"/>
    <property type="project" value="UniProtKB-EC"/>
</dbReference>
<comment type="catalytic activity">
    <reaction evidence="5">
        <text>hydrogencarbonate + H(+) = CO2 + H2O</text>
        <dbReference type="Rhea" id="RHEA:10748"/>
        <dbReference type="ChEBI" id="CHEBI:15377"/>
        <dbReference type="ChEBI" id="CHEBI:15378"/>
        <dbReference type="ChEBI" id="CHEBI:16526"/>
        <dbReference type="ChEBI" id="CHEBI:17544"/>
        <dbReference type="EC" id="4.2.1.1"/>
    </reaction>
</comment>
<comment type="similarity">
    <text evidence="1">Belongs to the beta-class carbonic anhydrase family.</text>
</comment>
<proteinExistence type="inferred from homology"/>
<evidence type="ECO:0000313" key="7">
    <source>
        <dbReference type="EMBL" id="SDK48748.1"/>
    </source>
</evidence>
<dbReference type="EMBL" id="FNFL01000007">
    <property type="protein sequence ID" value="SDK48748.1"/>
    <property type="molecule type" value="Genomic_DNA"/>
</dbReference>
<evidence type="ECO:0000256" key="1">
    <source>
        <dbReference type="ARBA" id="ARBA00006217"/>
    </source>
</evidence>
<dbReference type="OrthoDB" id="9792260at2"/>
<evidence type="ECO:0000256" key="5">
    <source>
        <dbReference type="ARBA" id="ARBA00048348"/>
    </source>
</evidence>
<dbReference type="RefSeq" id="WP_093216614.1">
    <property type="nucleotide sequence ID" value="NZ_FNFL01000007.1"/>
</dbReference>
<dbReference type="SUPFAM" id="SSF53056">
    <property type="entry name" value="beta-carbonic anhydrase, cab"/>
    <property type="match status" value="1"/>
</dbReference>
<dbReference type="GO" id="GO:0008270">
    <property type="term" value="F:zinc ion binding"/>
    <property type="evidence" value="ECO:0007669"/>
    <property type="project" value="InterPro"/>
</dbReference>
<keyword evidence="3 6" id="KW-0479">Metal-binding</keyword>
<dbReference type="PANTHER" id="PTHR43175:SF3">
    <property type="entry name" value="CARBON DISULFIDE HYDROLASE"/>
    <property type="match status" value="1"/>
</dbReference>
<dbReference type="InterPro" id="IPR036874">
    <property type="entry name" value="Carbonic_anhydrase_sf"/>
</dbReference>
<dbReference type="Proteomes" id="UP000198694">
    <property type="component" value="Unassembled WGS sequence"/>
</dbReference>
<feature type="binding site" evidence="6">
    <location>
        <position position="98"/>
    </location>
    <ligand>
        <name>Zn(2+)</name>
        <dbReference type="ChEBI" id="CHEBI:29105"/>
    </ligand>
</feature>
<evidence type="ECO:0000313" key="8">
    <source>
        <dbReference type="Proteomes" id="UP000198694"/>
    </source>
</evidence>
<feature type="binding site" evidence="6">
    <location>
        <position position="95"/>
    </location>
    <ligand>
        <name>Zn(2+)</name>
        <dbReference type="ChEBI" id="CHEBI:29105"/>
    </ligand>
</feature>
<evidence type="ECO:0000256" key="6">
    <source>
        <dbReference type="PIRSR" id="PIRSR601765-1"/>
    </source>
</evidence>
<evidence type="ECO:0000256" key="4">
    <source>
        <dbReference type="ARBA" id="ARBA00022833"/>
    </source>
</evidence>